<proteinExistence type="predicted"/>
<reference evidence="1" key="1">
    <citation type="submission" date="2022-10" db="EMBL/GenBank/DDBJ databases">
        <title>Chitiniphilus purpureus sp. nov., a novel chitin-degrading bacterium isolated from crawfish pond sediment.</title>
        <authorList>
            <person name="Li K."/>
        </authorList>
    </citation>
    <scope>NUCLEOTIDE SEQUENCE</scope>
    <source>
        <strain evidence="1">CD1</strain>
    </source>
</reference>
<accession>A0ABY6DK71</accession>
<evidence type="ECO:0008006" key="3">
    <source>
        <dbReference type="Google" id="ProtNLM"/>
    </source>
</evidence>
<evidence type="ECO:0000313" key="2">
    <source>
        <dbReference type="Proteomes" id="UP001061302"/>
    </source>
</evidence>
<dbReference type="RefSeq" id="WP_263124058.1">
    <property type="nucleotide sequence ID" value="NZ_CP106753.1"/>
</dbReference>
<dbReference type="EMBL" id="CP106753">
    <property type="protein sequence ID" value="UXY14755.1"/>
    <property type="molecule type" value="Genomic_DNA"/>
</dbReference>
<organism evidence="1 2">
    <name type="scientific">Chitiniphilus purpureus</name>
    <dbReference type="NCBI Taxonomy" id="2981137"/>
    <lineage>
        <taxon>Bacteria</taxon>
        <taxon>Pseudomonadati</taxon>
        <taxon>Pseudomonadota</taxon>
        <taxon>Betaproteobacteria</taxon>
        <taxon>Neisseriales</taxon>
        <taxon>Chitinibacteraceae</taxon>
        <taxon>Chitiniphilus</taxon>
    </lineage>
</organism>
<gene>
    <name evidence="1" type="ORF">N8I74_15740</name>
</gene>
<dbReference type="Proteomes" id="UP001061302">
    <property type="component" value="Chromosome"/>
</dbReference>
<sequence length="668" mass="70031">MAATLMPNGKNQFFDSNGPLSGGKLYTYEAGTSTPKATWVDSAKLAANTNPIILDARGEASIYWDGNYKVVLTDADDVGIYTQDPVKSLATAEDIGVIGEMSDPSSNSYRGPWLKDYSALRSYSGTGAVQVRCRETEGDGGHGEFYYDSTDITTADNDGTVLVGVGSRRWKRKYTGLADPKWWGATGDGVTNDRTALSAMFAVTKRVSLSGRYNLGTLTADEIVFDLTNGGDAIVLETSGIVEFICESAATGVAKVLFVADAVGVRIGRFKLTDNAASRGASSGTATGAVLLYLWGYDDPVEGLDVDYLFGANTVSPLIVGGYNVAGFGPRVRGARISYIGGDNSYYGANFQNQGDGFEIDLIDVTGSLRAYFAYGVQDHDVTIQDYSGLATSGNVNISCMNGERDTRNIRIKYLSRSSASAVGVLLNQIGPNYGTIAGIRIELDYISTVSSSNAVALRVYDSSGGPESVVSTNAIFDDIAIHGTSSGPGSHLSFGSYAVGFNNGRKSLTFGDSIAQTAINAAVQSQFRMNGGGPKRSGSYTPVLSGQSSAGTATYSIQRGDYVIQGNLCFFALTLSWSSHTGTGNMTISNAIPYLSKATSGQNNAFAIQPGFVFTSGYALSAGNPPNSQTINPVQTNPATGAIGGIAITASGYLTITGVYELATSAL</sequence>
<keyword evidence="2" id="KW-1185">Reference proteome</keyword>
<name>A0ABY6DK71_9NEIS</name>
<evidence type="ECO:0000313" key="1">
    <source>
        <dbReference type="EMBL" id="UXY14755.1"/>
    </source>
</evidence>
<protein>
    <recommendedName>
        <fullName evidence="3">Tail fiber protein</fullName>
    </recommendedName>
</protein>